<dbReference type="EC" id="4.1.1.48" evidence="3"/>
<reference evidence="10" key="1">
    <citation type="submission" date="2020-05" db="EMBL/GenBank/DDBJ databases">
        <authorList>
            <person name="Chiriac C."/>
            <person name="Salcher M."/>
            <person name="Ghai R."/>
            <person name="Kavagutti S V."/>
        </authorList>
    </citation>
    <scope>NUCLEOTIDE SEQUENCE</scope>
</reference>
<evidence type="ECO:0000256" key="2">
    <source>
        <dbReference type="ARBA" id="ARBA00004696"/>
    </source>
</evidence>
<evidence type="ECO:0000256" key="8">
    <source>
        <dbReference type="ARBA" id="ARBA00023239"/>
    </source>
</evidence>
<protein>
    <recommendedName>
        <fullName evidence="3">indole-3-glycerol-phosphate synthase</fullName>
        <ecNumber evidence="3">4.1.1.48</ecNumber>
    </recommendedName>
</protein>
<evidence type="ECO:0000256" key="5">
    <source>
        <dbReference type="ARBA" id="ARBA00022793"/>
    </source>
</evidence>
<keyword evidence="5" id="KW-0210">Decarboxylase</keyword>
<gene>
    <name evidence="10" type="ORF">UFOPK3707_00138</name>
</gene>
<dbReference type="InterPro" id="IPR045186">
    <property type="entry name" value="Indole-3-glycerol_P_synth"/>
</dbReference>
<sequence>MNSRNLKTLEVDPQVFASLLPMIPKNVIAVAESGISTRADALFAQEHGARALLVGEALVRGSDPDLTLRTLLGRG</sequence>
<dbReference type="AlphaFoldDB" id="A0A6J7HI09"/>
<organism evidence="10">
    <name type="scientific">freshwater metagenome</name>
    <dbReference type="NCBI Taxonomy" id="449393"/>
    <lineage>
        <taxon>unclassified sequences</taxon>
        <taxon>metagenomes</taxon>
        <taxon>ecological metagenomes</taxon>
    </lineage>
</organism>
<dbReference type="PANTHER" id="PTHR22854">
    <property type="entry name" value="TRYPTOPHAN BIOSYNTHESIS PROTEIN"/>
    <property type="match status" value="1"/>
</dbReference>
<dbReference type="InterPro" id="IPR013785">
    <property type="entry name" value="Aldolase_TIM"/>
</dbReference>
<dbReference type="GO" id="GO:0000162">
    <property type="term" value="P:L-tryptophan biosynthetic process"/>
    <property type="evidence" value="ECO:0007669"/>
    <property type="project" value="UniProtKB-UniPathway"/>
</dbReference>
<dbReference type="GO" id="GO:0004425">
    <property type="term" value="F:indole-3-glycerol-phosphate synthase activity"/>
    <property type="evidence" value="ECO:0007669"/>
    <property type="project" value="UniProtKB-EC"/>
</dbReference>
<evidence type="ECO:0000313" key="10">
    <source>
        <dbReference type="EMBL" id="CAB4916723.1"/>
    </source>
</evidence>
<comment type="pathway">
    <text evidence="2">Amino-acid biosynthesis; L-tryptophan biosynthesis; L-tryptophan from chorismate: step 4/5.</text>
</comment>
<keyword evidence="6" id="KW-0822">Tryptophan biosynthesis</keyword>
<dbReference type="GO" id="GO:0004640">
    <property type="term" value="F:phosphoribosylanthranilate isomerase activity"/>
    <property type="evidence" value="ECO:0007669"/>
    <property type="project" value="TreeGrafter"/>
</dbReference>
<feature type="domain" description="Indole-3-glycerol phosphate synthase" evidence="9">
    <location>
        <begin position="2"/>
        <end position="71"/>
    </location>
</feature>
<comment type="catalytic activity">
    <reaction evidence="1">
        <text>1-(2-carboxyphenylamino)-1-deoxy-D-ribulose 5-phosphate + H(+) = (1S,2R)-1-C-(indol-3-yl)glycerol 3-phosphate + CO2 + H2O</text>
        <dbReference type="Rhea" id="RHEA:23476"/>
        <dbReference type="ChEBI" id="CHEBI:15377"/>
        <dbReference type="ChEBI" id="CHEBI:15378"/>
        <dbReference type="ChEBI" id="CHEBI:16526"/>
        <dbReference type="ChEBI" id="CHEBI:58613"/>
        <dbReference type="ChEBI" id="CHEBI:58866"/>
        <dbReference type="EC" id="4.1.1.48"/>
    </reaction>
</comment>
<dbReference type="InterPro" id="IPR011060">
    <property type="entry name" value="RibuloseP-bd_barrel"/>
</dbReference>
<keyword evidence="7" id="KW-0057">Aromatic amino acid biosynthesis</keyword>
<keyword evidence="8" id="KW-0456">Lyase</keyword>
<dbReference type="PANTHER" id="PTHR22854:SF2">
    <property type="entry name" value="INDOLE-3-GLYCEROL-PHOSPHATE SYNTHASE"/>
    <property type="match status" value="1"/>
</dbReference>
<dbReference type="UniPathway" id="UPA00035">
    <property type="reaction ID" value="UER00043"/>
</dbReference>
<evidence type="ECO:0000256" key="4">
    <source>
        <dbReference type="ARBA" id="ARBA00022605"/>
    </source>
</evidence>
<evidence type="ECO:0000256" key="7">
    <source>
        <dbReference type="ARBA" id="ARBA00023141"/>
    </source>
</evidence>
<dbReference type="SUPFAM" id="SSF51366">
    <property type="entry name" value="Ribulose-phoshate binding barrel"/>
    <property type="match status" value="1"/>
</dbReference>
<evidence type="ECO:0000259" key="9">
    <source>
        <dbReference type="Pfam" id="PF00218"/>
    </source>
</evidence>
<dbReference type="InterPro" id="IPR013798">
    <property type="entry name" value="Indole-3-glycerol_P_synth_dom"/>
</dbReference>
<evidence type="ECO:0000256" key="1">
    <source>
        <dbReference type="ARBA" id="ARBA00001633"/>
    </source>
</evidence>
<evidence type="ECO:0000256" key="6">
    <source>
        <dbReference type="ARBA" id="ARBA00022822"/>
    </source>
</evidence>
<name>A0A6J7HI09_9ZZZZ</name>
<accession>A0A6J7HI09</accession>
<dbReference type="Pfam" id="PF00218">
    <property type="entry name" value="IGPS"/>
    <property type="match status" value="1"/>
</dbReference>
<evidence type="ECO:0000256" key="3">
    <source>
        <dbReference type="ARBA" id="ARBA00012362"/>
    </source>
</evidence>
<keyword evidence="4" id="KW-0028">Amino-acid biosynthesis</keyword>
<dbReference type="EMBL" id="CAFBMY010000011">
    <property type="protein sequence ID" value="CAB4916723.1"/>
    <property type="molecule type" value="Genomic_DNA"/>
</dbReference>
<dbReference type="Gene3D" id="3.20.20.70">
    <property type="entry name" value="Aldolase class I"/>
    <property type="match status" value="1"/>
</dbReference>
<proteinExistence type="predicted"/>